<keyword evidence="5 8" id="KW-0812">Transmembrane</keyword>
<keyword evidence="7 8" id="KW-0472">Membrane</keyword>
<evidence type="ECO:0000256" key="4">
    <source>
        <dbReference type="ARBA" id="ARBA00022475"/>
    </source>
</evidence>
<dbReference type="Gene3D" id="3.30.70.1320">
    <property type="entry name" value="Multidrug efflux transporter AcrB pore domain like"/>
    <property type="match status" value="1"/>
</dbReference>
<name>A0A5C1E6D5_9RHOO</name>
<feature type="transmembrane region" description="Helical" evidence="8">
    <location>
        <begin position="1008"/>
        <end position="1031"/>
    </location>
</feature>
<feature type="transmembrane region" description="Helical" evidence="8">
    <location>
        <begin position="904"/>
        <end position="924"/>
    </location>
</feature>
<gene>
    <name evidence="9" type="primary">cusA</name>
    <name evidence="9" type="ORF">OTERR_03910</name>
</gene>
<keyword evidence="3" id="KW-0813">Transport</keyword>
<dbReference type="AlphaFoldDB" id="A0A5C1E6D5"/>
<dbReference type="InterPro" id="IPR001036">
    <property type="entry name" value="Acrflvin-R"/>
</dbReference>
<organism evidence="9 10">
    <name type="scientific">Oryzomicrobium terrae</name>
    <dbReference type="NCBI Taxonomy" id="1735038"/>
    <lineage>
        <taxon>Bacteria</taxon>
        <taxon>Pseudomonadati</taxon>
        <taxon>Pseudomonadota</taxon>
        <taxon>Betaproteobacteria</taxon>
        <taxon>Rhodocyclales</taxon>
        <taxon>Rhodocyclaceae</taxon>
        <taxon>Oryzomicrobium</taxon>
    </lineage>
</organism>
<dbReference type="InterPro" id="IPR004763">
    <property type="entry name" value="CusA-like"/>
</dbReference>
<dbReference type="GO" id="GO:0005886">
    <property type="term" value="C:plasma membrane"/>
    <property type="evidence" value="ECO:0007669"/>
    <property type="project" value="UniProtKB-SubCell"/>
</dbReference>
<dbReference type="Pfam" id="PF00873">
    <property type="entry name" value="ACR_tran"/>
    <property type="match status" value="1"/>
</dbReference>
<reference evidence="9 10" key="1">
    <citation type="submission" date="2017-07" db="EMBL/GenBank/DDBJ databases">
        <title>Complete genome sequence of Oryzomicrobium terrae TPP412.</title>
        <authorList>
            <person name="Chiu L.-W."/>
            <person name="Lo K.-J."/>
            <person name="Tsai Y.-M."/>
            <person name="Lin S.-S."/>
            <person name="Kuo C.-H."/>
            <person name="Liu C.-T."/>
        </authorList>
    </citation>
    <scope>NUCLEOTIDE SEQUENCE [LARGE SCALE GENOMIC DNA]</scope>
    <source>
        <strain evidence="9 10">TPP412</strain>
    </source>
</reference>
<dbReference type="Gene3D" id="3.30.2090.10">
    <property type="entry name" value="Multidrug efflux transporter AcrB TolC docking domain, DN and DC subdomains"/>
    <property type="match status" value="2"/>
</dbReference>
<dbReference type="SUPFAM" id="SSF82866">
    <property type="entry name" value="Multidrug efflux transporter AcrB transmembrane domain"/>
    <property type="match status" value="2"/>
</dbReference>
<dbReference type="GO" id="GO:0008324">
    <property type="term" value="F:monoatomic cation transmembrane transporter activity"/>
    <property type="evidence" value="ECO:0007669"/>
    <property type="project" value="InterPro"/>
</dbReference>
<feature type="transmembrane region" description="Helical" evidence="8">
    <location>
        <begin position="977"/>
        <end position="996"/>
    </location>
</feature>
<dbReference type="EMBL" id="CP022579">
    <property type="protein sequence ID" value="QEL63867.1"/>
    <property type="molecule type" value="Genomic_DNA"/>
</dbReference>
<comment type="similarity">
    <text evidence="2">Belongs to the resistance-nodulation-cell division (RND) (TC 2.A.6) family.</text>
</comment>
<comment type="subcellular location">
    <subcellularLocation>
        <location evidence="1">Cell membrane</location>
        <topology evidence="1">Multi-pass membrane protein</topology>
    </subcellularLocation>
</comment>
<dbReference type="Proteomes" id="UP000323671">
    <property type="component" value="Chromosome"/>
</dbReference>
<dbReference type="KEGG" id="otr:OTERR_03910"/>
<evidence type="ECO:0000256" key="1">
    <source>
        <dbReference type="ARBA" id="ARBA00004651"/>
    </source>
</evidence>
<dbReference type="GO" id="GO:0042910">
    <property type="term" value="F:xenobiotic transmembrane transporter activity"/>
    <property type="evidence" value="ECO:0007669"/>
    <property type="project" value="TreeGrafter"/>
</dbReference>
<dbReference type="InterPro" id="IPR027463">
    <property type="entry name" value="AcrB_DN_DC_subdom"/>
</dbReference>
<proteinExistence type="inferred from homology"/>
<feature type="transmembrane region" description="Helical" evidence="8">
    <location>
        <begin position="484"/>
        <end position="507"/>
    </location>
</feature>
<protein>
    <submittedName>
        <fullName evidence="9">Cation efflux system protein, resistance-nodulation-division (RND) family</fullName>
    </submittedName>
</protein>
<evidence type="ECO:0000313" key="10">
    <source>
        <dbReference type="Proteomes" id="UP000323671"/>
    </source>
</evidence>
<keyword evidence="10" id="KW-1185">Reference proteome</keyword>
<evidence type="ECO:0000256" key="3">
    <source>
        <dbReference type="ARBA" id="ARBA00022448"/>
    </source>
</evidence>
<dbReference type="RefSeq" id="WP_054620005.1">
    <property type="nucleotide sequence ID" value="NZ_CP022579.1"/>
</dbReference>
<dbReference type="SUPFAM" id="SSF82714">
    <property type="entry name" value="Multidrug efflux transporter AcrB TolC docking domain, DN and DC subdomains"/>
    <property type="match status" value="2"/>
</dbReference>
<dbReference type="Gene3D" id="3.30.70.1430">
    <property type="entry name" value="Multidrug efflux transporter AcrB pore domain"/>
    <property type="match status" value="2"/>
</dbReference>
<dbReference type="SUPFAM" id="SSF82693">
    <property type="entry name" value="Multidrug efflux transporter AcrB pore domain, PN1, PN2, PC1 and PC2 subdomains"/>
    <property type="match status" value="2"/>
</dbReference>
<dbReference type="PANTHER" id="PTHR32063:SF68">
    <property type="entry name" value="PROBALE CATION EFFLUX SYSTEM PROTEIN"/>
    <property type="match status" value="1"/>
</dbReference>
<evidence type="ECO:0000256" key="5">
    <source>
        <dbReference type="ARBA" id="ARBA00022692"/>
    </source>
</evidence>
<dbReference type="Gene3D" id="1.20.1640.10">
    <property type="entry name" value="Multidrug efflux transporter AcrB transmembrane domain"/>
    <property type="match status" value="2"/>
</dbReference>
<evidence type="ECO:0000256" key="7">
    <source>
        <dbReference type="ARBA" id="ARBA00023136"/>
    </source>
</evidence>
<keyword evidence="6 8" id="KW-1133">Transmembrane helix</keyword>
<accession>A0A5C1E6D5</accession>
<dbReference type="PRINTS" id="PR00702">
    <property type="entry name" value="ACRIFLAVINRP"/>
</dbReference>
<feature type="transmembrane region" description="Helical" evidence="8">
    <location>
        <begin position="936"/>
        <end position="957"/>
    </location>
</feature>
<feature type="transmembrane region" description="Helical" evidence="8">
    <location>
        <begin position="456"/>
        <end position="477"/>
    </location>
</feature>
<keyword evidence="4" id="KW-1003">Cell membrane</keyword>
<sequence length="1057" mass="112051">MIARFFSQLVALSLAQRLLVGVAALLLAGYGVVSLQSLPIDAFPDVSTTQVKIIIKSPGMTPEEVETRITVPIEQEMLGIPKQRILRSTSKYALADITIDFDDGTDIYWARQQVGERLGNVLKDLPSQASGGLAPITTPLGEMFMFTVEGPLSLEEKRNLLDWTIRPQLRTLRGVADVNTLGGYARAFEVVPDVAALNARQLSLTDLENALAENNRNDGAGRVNEGEEALLVRAEGAIRDVDDLRNVVVAVRGNTPVRIGDVAEVRIGALTRYGAVTQHSQHAPDDKDNVLAQGEAVEGLVLGLRGANAQAVVEAVAAKLAEIEPTLPAGTRLVPFYNRGELVGRAVHTVTKALLEAVVLVAVLLFAFLGSLRAAVVVAAILPLSALATFILMNHYGLSANLMSLGGLAIAIGMLVDGAVVVVENIEAHLHARAGQHGKLSAHDNLALVFRAVAEVAPPVASGVAIITIVFLPLLTLEGLEGKLFMPVALAIVFALVASLLLAFTVVPVGASLLLKPATGEPWLVRKLNAVYDRLLPRALANPKPVLIGAGLSLVLAVGAYLGTGKSFMPTLDEGDMIVQLEKLPSISLAASAALDQRVQAAILKDIPEVRRIVARTGADELGLDPMGLNQTDTFLVLKPMAEWRTPDKAWLADQLRKVLDEFPGVVYSFTQPIEMRVSEMLTGVRGDVAIKIYGPNLDTLNGLAAQVQGAVKGVTGAEDVITVKNEGVQYLAVNIDRLAAGRLGFAVNALEADLKRLIEGTPVGVVVEPGRRTPLLLRGPGADTATPALADLRLQLPDGRAVPLSAVATLKRVEGPVKVDRENAQRYVVVQSNVRDRDLVGFVDDAKAAVAAHVKLPAGYRIAWGGQFENQQRAAARLALVVPMALLLIFGLLFVTFGSLPQATLVLANIPFALVGGAISLFLSGEYLSVPASVGFIALLGIAVLNGVVLVSYFNTLRDQGLSLDEVVREGARRRLRPVLMTASITAFGLVPLLFASGPGSEIQRPLAIVVVGGLISSTLLTLVLLPILYRRFGVPRDAESDDSAGGNNSSVVQPS</sequence>
<feature type="transmembrane region" description="Helical" evidence="8">
    <location>
        <begin position="546"/>
        <end position="564"/>
    </location>
</feature>
<feature type="transmembrane region" description="Helical" evidence="8">
    <location>
        <begin position="402"/>
        <end position="423"/>
    </location>
</feature>
<feature type="transmembrane region" description="Helical" evidence="8">
    <location>
        <begin position="357"/>
        <end position="390"/>
    </location>
</feature>
<evidence type="ECO:0000256" key="6">
    <source>
        <dbReference type="ARBA" id="ARBA00022989"/>
    </source>
</evidence>
<evidence type="ECO:0000256" key="8">
    <source>
        <dbReference type="SAM" id="Phobius"/>
    </source>
</evidence>
<dbReference type="NCBIfam" id="TIGR00914">
    <property type="entry name" value="2A0601"/>
    <property type="match status" value="1"/>
</dbReference>
<evidence type="ECO:0000256" key="2">
    <source>
        <dbReference type="ARBA" id="ARBA00010942"/>
    </source>
</evidence>
<feature type="transmembrane region" description="Helical" evidence="8">
    <location>
        <begin position="879"/>
        <end position="898"/>
    </location>
</feature>
<dbReference type="PANTHER" id="PTHR32063">
    <property type="match status" value="1"/>
</dbReference>
<dbReference type="Gene3D" id="3.30.70.1440">
    <property type="entry name" value="Multidrug efflux transporter AcrB pore domain"/>
    <property type="match status" value="1"/>
</dbReference>
<evidence type="ECO:0000313" key="9">
    <source>
        <dbReference type="EMBL" id="QEL63867.1"/>
    </source>
</evidence>